<organism evidence="1 2">
    <name type="scientific">Lysobacter firmicutimachus</name>
    <dbReference type="NCBI Taxonomy" id="1792846"/>
    <lineage>
        <taxon>Bacteria</taxon>
        <taxon>Pseudomonadati</taxon>
        <taxon>Pseudomonadota</taxon>
        <taxon>Gammaproteobacteria</taxon>
        <taxon>Lysobacterales</taxon>
        <taxon>Lysobacteraceae</taxon>
        <taxon>Lysobacter</taxon>
    </lineage>
</organism>
<protein>
    <submittedName>
        <fullName evidence="1">Uncharacterized protein</fullName>
    </submittedName>
</protein>
<evidence type="ECO:0000313" key="2">
    <source>
        <dbReference type="Proteomes" id="UP001387215"/>
    </source>
</evidence>
<accession>A0ABU8D0L1</accession>
<comment type="caution">
    <text evidence="1">The sequence shown here is derived from an EMBL/GenBank/DDBJ whole genome shotgun (WGS) entry which is preliminary data.</text>
</comment>
<proteinExistence type="predicted"/>
<sequence>MNQEKFIAERRLLFGRADDPVRKELTIRIAAPRILDPDSVSFRFDEGTAACSAVFEGLDVPHSEVYGIDTLQALRLASDIDPILRGLQKKHDVTFFFPDGDTYFD</sequence>
<reference evidence="1 2" key="1">
    <citation type="submission" date="2024-02" db="EMBL/GenBank/DDBJ databases">
        <title>Lysobacter Genome Sequencing and Mining.</title>
        <authorList>
            <person name="Bierman J."/>
            <person name="Walker M.C."/>
        </authorList>
    </citation>
    <scope>NUCLEOTIDE SEQUENCE [LARGE SCALE GENOMIC DNA]</scope>
    <source>
        <strain evidence="1 2">PB6250</strain>
    </source>
</reference>
<dbReference type="Proteomes" id="UP001387215">
    <property type="component" value="Unassembled WGS sequence"/>
</dbReference>
<dbReference type="RefSeq" id="WP_336131459.1">
    <property type="nucleotide sequence ID" value="NZ_JBANDL010000002.1"/>
</dbReference>
<dbReference type="EMBL" id="JBANDL010000002">
    <property type="protein sequence ID" value="MEI2454558.1"/>
    <property type="molecule type" value="Genomic_DNA"/>
</dbReference>
<gene>
    <name evidence="1" type="ORF">V2J18_07680</name>
</gene>
<evidence type="ECO:0000313" key="1">
    <source>
        <dbReference type="EMBL" id="MEI2454558.1"/>
    </source>
</evidence>
<keyword evidence="2" id="KW-1185">Reference proteome</keyword>
<name>A0ABU8D0L1_9GAMM</name>